<organism evidence="1">
    <name type="scientific">Rhizophora mucronata</name>
    <name type="common">Asiatic mangrove</name>
    <dbReference type="NCBI Taxonomy" id="61149"/>
    <lineage>
        <taxon>Eukaryota</taxon>
        <taxon>Viridiplantae</taxon>
        <taxon>Streptophyta</taxon>
        <taxon>Embryophyta</taxon>
        <taxon>Tracheophyta</taxon>
        <taxon>Spermatophyta</taxon>
        <taxon>Magnoliopsida</taxon>
        <taxon>eudicotyledons</taxon>
        <taxon>Gunneridae</taxon>
        <taxon>Pentapetalae</taxon>
        <taxon>rosids</taxon>
        <taxon>fabids</taxon>
        <taxon>Malpighiales</taxon>
        <taxon>Rhizophoraceae</taxon>
        <taxon>Rhizophora</taxon>
    </lineage>
</organism>
<name>A0A2P2IR28_RHIMU</name>
<dbReference type="AlphaFoldDB" id="A0A2P2IR28"/>
<accession>A0A2P2IR28</accession>
<sequence length="26" mass="2928">MPQLYVTKILLYFIPSISAISLLSCI</sequence>
<evidence type="ECO:0000313" key="1">
    <source>
        <dbReference type="EMBL" id="MBW83647.1"/>
    </source>
</evidence>
<proteinExistence type="predicted"/>
<reference evidence="1" key="1">
    <citation type="submission" date="2018-02" db="EMBL/GenBank/DDBJ databases">
        <title>Rhizophora mucronata_Transcriptome.</title>
        <authorList>
            <person name="Meera S.P."/>
            <person name="Sreeshan A."/>
            <person name="Augustine A."/>
        </authorList>
    </citation>
    <scope>NUCLEOTIDE SEQUENCE</scope>
    <source>
        <tissue evidence="1">Leaf</tissue>
    </source>
</reference>
<protein>
    <submittedName>
        <fullName evidence="1">Uncharacterized protein</fullName>
    </submittedName>
</protein>
<dbReference type="EMBL" id="GGEC01003164">
    <property type="protein sequence ID" value="MBW83647.1"/>
    <property type="molecule type" value="Transcribed_RNA"/>
</dbReference>